<dbReference type="NCBIfam" id="TIGR02765">
    <property type="entry name" value="crypto_DASH"/>
    <property type="match status" value="1"/>
</dbReference>
<dbReference type="PANTHER" id="PTHR11455:SF22">
    <property type="entry name" value="CRYPTOCHROME DASH"/>
    <property type="match status" value="1"/>
</dbReference>
<dbReference type="Pfam" id="PF03441">
    <property type="entry name" value="FAD_binding_7"/>
    <property type="match status" value="1"/>
</dbReference>
<comment type="function">
    <text evidence="7">May have a photoreceptor function.</text>
</comment>
<keyword evidence="2 5" id="KW-0285">Flavoprotein</keyword>
<dbReference type="PROSITE" id="PS51645">
    <property type="entry name" value="PHR_CRY_ALPHA_BETA"/>
    <property type="match status" value="1"/>
</dbReference>
<feature type="binding site" evidence="5">
    <location>
        <begin position="297"/>
        <end position="301"/>
    </location>
    <ligand>
        <name>FAD</name>
        <dbReference type="ChEBI" id="CHEBI:57692"/>
    </ligand>
</feature>
<protein>
    <recommendedName>
        <fullName evidence="7">Cryptochrome DASH</fullName>
    </recommendedName>
</protein>
<dbReference type="InterPro" id="IPR006050">
    <property type="entry name" value="DNA_photolyase_N"/>
</dbReference>
<keyword evidence="3 5" id="KW-0274">FAD</keyword>
<comment type="caution">
    <text evidence="10">The sequence shown here is derived from an EMBL/GenBank/DDBJ whole genome shotgun (WGS) entry which is preliminary data.</text>
</comment>
<evidence type="ECO:0000256" key="2">
    <source>
        <dbReference type="ARBA" id="ARBA00022630"/>
    </source>
</evidence>
<reference evidence="10" key="2">
    <citation type="submission" date="2023-05" db="EMBL/GenBank/DDBJ databases">
        <authorList>
            <consortium name="Lawrence Berkeley National Laboratory"/>
            <person name="Steindorff A."/>
            <person name="Hensen N."/>
            <person name="Bonometti L."/>
            <person name="Westerberg I."/>
            <person name="Brannstrom I.O."/>
            <person name="Guillou S."/>
            <person name="Cros-Aarteil S."/>
            <person name="Calhoun S."/>
            <person name="Haridas S."/>
            <person name="Kuo A."/>
            <person name="Mondo S."/>
            <person name="Pangilinan J."/>
            <person name="Riley R."/>
            <person name="Labutti K."/>
            <person name="Andreopoulos B."/>
            <person name="Lipzen A."/>
            <person name="Chen C."/>
            <person name="Yanf M."/>
            <person name="Daum C."/>
            <person name="Ng V."/>
            <person name="Clum A."/>
            <person name="Ohm R."/>
            <person name="Martin F."/>
            <person name="Silar P."/>
            <person name="Natvig D."/>
            <person name="Lalanne C."/>
            <person name="Gautier V."/>
            <person name="Ament-Velasquez S.L."/>
            <person name="Kruys A."/>
            <person name="Hutchinson M.I."/>
            <person name="Powell A.J."/>
            <person name="Barry K."/>
            <person name="Miller A.N."/>
            <person name="Grigoriev I.V."/>
            <person name="Debuchy R."/>
            <person name="Gladieux P."/>
            <person name="Thoren M.H."/>
            <person name="Johannesson H."/>
        </authorList>
    </citation>
    <scope>NUCLEOTIDE SEQUENCE</scope>
    <source>
        <strain evidence="10">PSN309</strain>
    </source>
</reference>
<evidence type="ECO:0000256" key="6">
    <source>
        <dbReference type="PIRSR" id="PIRSR602081-2"/>
    </source>
</evidence>
<dbReference type="InterPro" id="IPR014729">
    <property type="entry name" value="Rossmann-like_a/b/a_fold"/>
</dbReference>
<comment type="similarity">
    <text evidence="1 7">Belongs to the DNA photolyase class-1 family.</text>
</comment>
<feature type="binding site" evidence="5">
    <location>
        <begin position="472"/>
        <end position="474"/>
    </location>
    <ligand>
        <name>FAD</name>
        <dbReference type="ChEBI" id="CHEBI:57692"/>
    </ligand>
</feature>
<dbReference type="PANTHER" id="PTHR11455">
    <property type="entry name" value="CRYPTOCHROME"/>
    <property type="match status" value="1"/>
</dbReference>
<feature type="region of interest" description="Disordered" evidence="8">
    <location>
        <begin position="657"/>
        <end position="709"/>
    </location>
</feature>
<dbReference type="InterPro" id="IPR002081">
    <property type="entry name" value="Cryptochrome/DNA_photolyase_1"/>
</dbReference>
<dbReference type="InterPro" id="IPR036155">
    <property type="entry name" value="Crypto/Photolyase_N_sf"/>
</dbReference>
<dbReference type="SUPFAM" id="SSF48173">
    <property type="entry name" value="Cryptochrome/photolyase FAD-binding domain"/>
    <property type="match status" value="1"/>
</dbReference>
<name>A0AAN7AID9_9PEZI</name>
<dbReference type="GO" id="GO:0003684">
    <property type="term" value="F:damaged DNA binding"/>
    <property type="evidence" value="ECO:0007669"/>
    <property type="project" value="TreeGrafter"/>
</dbReference>
<gene>
    <name evidence="10" type="ORF">QBC35DRAFT_129659</name>
</gene>
<feature type="site" description="Electron transfer via tryptophanyl radical" evidence="6">
    <location>
        <position position="459"/>
    </location>
</feature>
<sequence length="709" mass="78774">MTKRAVVHFCRRELRVGDNSIINHVADHRNEYDLYIPVYVFPSSQVELSGLIKDGTPNPFPPAKSAVAGYWRTGPHRAKFIAESVWAFKEKLESLGSGLVIRVGNIADIARSFAQGLTDDGQKVDVGAIWMTSHEGSEEKKDERAVESLCGDLGAEFKLWVDEKYFLDDRDVKIGDELPNIFTTYRKNQEPLREKPRGVIPAPTKGSLPRFPANSSIPVQPAPFTIPEALEGLVEALVMPVKHFISDIPPFPENAVSAHPFKGGEEAGHARLMAFIESQGMNRYKDTRNGLFGPEFSTKLSAYLAQGCITARQVHHALLAFEDGTNPRFEGIEGYGKGENEGTKAVRFELLWRDYMRLCHQKFGDKFFRLEGLRTDYNEEAGETPKMKHWKVPTGKEARDGQNPPPQKIAEFLERFNAGTTGMGLIDASQRELMHTGYTSNRARQNVASFLAKHLDIDWRYGAEWYEMLLVDYDVSSNWANWQYVSGVGNDPRGDIRIFNPIKQAFDYDKEGKYVRSWLPELSKLEKLENVFQLCSASVEDVKSAGLAENPMFLNPLKRIHFVVGASPRVNKRGGLRRGRRGSPAVGRAGRPGRSSSDGAQAGDRTDCPESQASGGASLVEDVRTSALYTRSQHTDAPIANGSYRAPQEVMARFLSRSARDGNQNGQTNYRGSANRSSRGSGGLGRHNGYQEKLHASVQSSQAQQSSGV</sequence>
<comment type="cofactor">
    <cofactor evidence="5 7">
        <name>FAD</name>
        <dbReference type="ChEBI" id="CHEBI:57692"/>
    </cofactor>
    <text evidence="5 7">Binds 1 FAD per subunit.</text>
</comment>
<feature type="site" description="Electron transfer via tryptophanyl radical" evidence="6">
    <location>
        <position position="390"/>
    </location>
</feature>
<evidence type="ECO:0000256" key="5">
    <source>
        <dbReference type="PIRSR" id="PIRSR602081-1"/>
    </source>
</evidence>
<dbReference type="EMBL" id="MU864372">
    <property type="protein sequence ID" value="KAK4189786.1"/>
    <property type="molecule type" value="Genomic_DNA"/>
</dbReference>
<feature type="compositionally biased region" description="Polar residues" evidence="8">
    <location>
        <begin position="661"/>
        <end position="670"/>
    </location>
</feature>
<dbReference type="Proteomes" id="UP001302126">
    <property type="component" value="Unassembled WGS sequence"/>
</dbReference>
<dbReference type="InterPro" id="IPR005101">
    <property type="entry name" value="Cryptochr/Photolyase_FAD-bd"/>
</dbReference>
<evidence type="ECO:0000256" key="1">
    <source>
        <dbReference type="ARBA" id="ARBA00005862"/>
    </source>
</evidence>
<dbReference type="AlphaFoldDB" id="A0AAN7AID9"/>
<feature type="site" description="Electron transfer via tryptophanyl radical" evidence="6">
    <location>
        <position position="482"/>
    </location>
</feature>
<dbReference type="GO" id="GO:0003904">
    <property type="term" value="F:deoxyribodipyrimidine photo-lyase activity"/>
    <property type="evidence" value="ECO:0007669"/>
    <property type="project" value="TreeGrafter"/>
</dbReference>
<keyword evidence="11" id="KW-1185">Reference proteome</keyword>
<dbReference type="SUPFAM" id="SSF52425">
    <property type="entry name" value="Cryptochrome/photolyase, N-terminal domain"/>
    <property type="match status" value="1"/>
</dbReference>
<evidence type="ECO:0000259" key="9">
    <source>
        <dbReference type="PROSITE" id="PS51645"/>
    </source>
</evidence>
<proteinExistence type="inferred from homology"/>
<dbReference type="InterPro" id="IPR014133">
    <property type="entry name" value="Cry_DASH"/>
</dbReference>
<evidence type="ECO:0000256" key="7">
    <source>
        <dbReference type="RuleBase" id="RU367151"/>
    </source>
</evidence>
<dbReference type="Gene3D" id="3.40.50.620">
    <property type="entry name" value="HUPs"/>
    <property type="match status" value="1"/>
</dbReference>
<organism evidence="10 11">
    <name type="scientific">Podospora australis</name>
    <dbReference type="NCBI Taxonomy" id="1536484"/>
    <lineage>
        <taxon>Eukaryota</taxon>
        <taxon>Fungi</taxon>
        <taxon>Dikarya</taxon>
        <taxon>Ascomycota</taxon>
        <taxon>Pezizomycotina</taxon>
        <taxon>Sordariomycetes</taxon>
        <taxon>Sordariomycetidae</taxon>
        <taxon>Sordariales</taxon>
        <taxon>Podosporaceae</taxon>
        <taxon>Podospora</taxon>
    </lineage>
</organism>
<dbReference type="PRINTS" id="PR00147">
    <property type="entry name" value="DNAPHOTLYASE"/>
</dbReference>
<dbReference type="InterPro" id="IPR036134">
    <property type="entry name" value="Crypto/Photolyase_FAD-like_sf"/>
</dbReference>
<evidence type="ECO:0000256" key="8">
    <source>
        <dbReference type="SAM" id="MobiDB-lite"/>
    </source>
</evidence>
<feature type="region of interest" description="Disordered" evidence="8">
    <location>
        <begin position="192"/>
        <end position="213"/>
    </location>
</feature>
<feature type="compositionally biased region" description="Basic residues" evidence="8">
    <location>
        <begin position="571"/>
        <end position="581"/>
    </location>
</feature>
<dbReference type="GO" id="GO:0000719">
    <property type="term" value="P:photoreactive repair"/>
    <property type="evidence" value="ECO:0007669"/>
    <property type="project" value="TreeGrafter"/>
</dbReference>
<evidence type="ECO:0000256" key="3">
    <source>
        <dbReference type="ARBA" id="ARBA00022827"/>
    </source>
</evidence>
<evidence type="ECO:0000313" key="11">
    <source>
        <dbReference type="Proteomes" id="UP001302126"/>
    </source>
</evidence>
<reference evidence="10" key="1">
    <citation type="journal article" date="2023" name="Mol. Phylogenet. Evol.">
        <title>Genome-scale phylogeny and comparative genomics of the fungal order Sordariales.</title>
        <authorList>
            <person name="Hensen N."/>
            <person name="Bonometti L."/>
            <person name="Westerberg I."/>
            <person name="Brannstrom I.O."/>
            <person name="Guillou S."/>
            <person name="Cros-Aarteil S."/>
            <person name="Calhoun S."/>
            <person name="Haridas S."/>
            <person name="Kuo A."/>
            <person name="Mondo S."/>
            <person name="Pangilinan J."/>
            <person name="Riley R."/>
            <person name="LaButti K."/>
            <person name="Andreopoulos B."/>
            <person name="Lipzen A."/>
            <person name="Chen C."/>
            <person name="Yan M."/>
            <person name="Daum C."/>
            <person name="Ng V."/>
            <person name="Clum A."/>
            <person name="Steindorff A."/>
            <person name="Ohm R.A."/>
            <person name="Martin F."/>
            <person name="Silar P."/>
            <person name="Natvig D.O."/>
            <person name="Lalanne C."/>
            <person name="Gautier V."/>
            <person name="Ament-Velasquez S.L."/>
            <person name="Kruys A."/>
            <person name="Hutchinson M.I."/>
            <person name="Powell A.J."/>
            <person name="Barry K."/>
            <person name="Miller A.N."/>
            <person name="Grigoriev I.V."/>
            <person name="Debuchy R."/>
            <person name="Gladieux P."/>
            <person name="Hiltunen Thoren M."/>
            <person name="Johannesson H."/>
        </authorList>
    </citation>
    <scope>NUCLEOTIDE SEQUENCE</scope>
    <source>
        <strain evidence="10">PSN309</strain>
    </source>
</reference>
<keyword evidence="4 7" id="KW-0157">Chromophore</keyword>
<evidence type="ECO:0000256" key="4">
    <source>
        <dbReference type="ARBA" id="ARBA00022991"/>
    </source>
</evidence>
<feature type="compositionally biased region" description="Low complexity" evidence="8">
    <location>
        <begin position="696"/>
        <end position="709"/>
    </location>
</feature>
<dbReference type="Gene3D" id="1.25.40.80">
    <property type="match status" value="1"/>
</dbReference>
<feature type="region of interest" description="Disordered" evidence="8">
    <location>
        <begin position="571"/>
        <end position="619"/>
    </location>
</feature>
<comment type="cofactor">
    <cofactor evidence="7">
        <name>(6R)-5,10-methylene-5,6,7,8-tetrahydrofolate</name>
        <dbReference type="ChEBI" id="CHEBI:15636"/>
    </cofactor>
    <text evidence="7">Binds 1 5,10-methenyltetrahydrofolate (MTHF) per subunit.</text>
</comment>
<accession>A0AAN7AID9</accession>
<dbReference type="GO" id="GO:0071949">
    <property type="term" value="F:FAD binding"/>
    <property type="evidence" value="ECO:0007669"/>
    <property type="project" value="TreeGrafter"/>
</dbReference>
<dbReference type="Gene3D" id="1.10.579.10">
    <property type="entry name" value="DNA Cyclobutane Dipyrimidine Photolyase, subunit A, domain 3"/>
    <property type="match status" value="1"/>
</dbReference>
<dbReference type="Pfam" id="PF00875">
    <property type="entry name" value="DNA_photolyase"/>
    <property type="match status" value="1"/>
</dbReference>
<evidence type="ECO:0000313" key="10">
    <source>
        <dbReference type="EMBL" id="KAK4189786.1"/>
    </source>
</evidence>
<feature type="domain" description="Photolyase/cryptochrome alpha/beta" evidence="9">
    <location>
        <begin position="4"/>
        <end position="165"/>
    </location>
</feature>
<feature type="binding site" evidence="5">
    <location>
        <position position="284"/>
    </location>
    <ligand>
        <name>FAD</name>
        <dbReference type="ChEBI" id="CHEBI:57692"/>
    </ligand>
</feature>